<dbReference type="Proteomes" id="UP000556329">
    <property type="component" value="Unassembled WGS sequence"/>
</dbReference>
<feature type="region of interest" description="Disordered" evidence="1">
    <location>
        <begin position="165"/>
        <end position="197"/>
    </location>
</feature>
<organism evidence="2 3">
    <name type="scientific">Mesorhizobium sangaii</name>
    <dbReference type="NCBI Taxonomy" id="505389"/>
    <lineage>
        <taxon>Bacteria</taxon>
        <taxon>Pseudomonadati</taxon>
        <taxon>Pseudomonadota</taxon>
        <taxon>Alphaproteobacteria</taxon>
        <taxon>Hyphomicrobiales</taxon>
        <taxon>Phyllobacteriaceae</taxon>
        <taxon>Mesorhizobium</taxon>
    </lineage>
</organism>
<name>A0A841PFM7_9HYPH</name>
<proteinExistence type="predicted"/>
<dbReference type="AlphaFoldDB" id="A0A841PFM7"/>
<evidence type="ECO:0000313" key="3">
    <source>
        <dbReference type="Proteomes" id="UP000556329"/>
    </source>
</evidence>
<dbReference type="EMBL" id="JACHEF010000004">
    <property type="protein sequence ID" value="MBB6411478.1"/>
    <property type="molecule type" value="Genomic_DNA"/>
</dbReference>
<gene>
    <name evidence="2" type="ORF">HNQ71_004166</name>
</gene>
<comment type="caution">
    <text evidence="2">The sequence shown here is derived from an EMBL/GenBank/DDBJ whole genome shotgun (WGS) entry which is preliminary data.</text>
</comment>
<keyword evidence="3" id="KW-1185">Reference proteome</keyword>
<evidence type="ECO:0000313" key="2">
    <source>
        <dbReference type="EMBL" id="MBB6411478.1"/>
    </source>
</evidence>
<feature type="compositionally biased region" description="Pro residues" evidence="1">
    <location>
        <begin position="166"/>
        <end position="197"/>
    </location>
</feature>
<evidence type="ECO:0000256" key="1">
    <source>
        <dbReference type="SAM" id="MobiDB-lite"/>
    </source>
</evidence>
<protein>
    <recommendedName>
        <fullName evidence="4">Type II secretion system protein GspC N-terminal domain-containing protein</fullName>
    </recommendedName>
</protein>
<sequence>MTRKFAGLAIAAMIAGLVLVNVALYDTPVDISPVASGKGHDGGLASAAGALQFPEVGNFSETFERPLFTPTRRKFVAPPAGPPPVAVVAAAVEQAPPPPEAAPAAAPSLLGISIHGGAAKALLRVAGSETAIWYGSGETVDGWTVSAIDKDQAVLERNGKLARVPLYPPWKNAPPPPPNAPPAAPNVPAPAPNEPQL</sequence>
<accession>A0A841PFM7</accession>
<dbReference type="RefSeq" id="WP_184874454.1">
    <property type="nucleotide sequence ID" value="NZ_JACHEF010000004.1"/>
</dbReference>
<evidence type="ECO:0008006" key="4">
    <source>
        <dbReference type="Google" id="ProtNLM"/>
    </source>
</evidence>
<reference evidence="2 3" key="1">
    <citation type="submission" date="2020-08" db="EMBL/GenBank/DDBJ databases">
        <title>Genomic Encyclopedia of Type Strains, Phase IV (KMG-IV): sequencing the most valuable type-strain genomes for metagenomic binning, comparative biology and taxonomic classification.</title>
        <authorList>
            <person name="Goeker M."/>
        </authorList>
    </citation>
    <scope>NUCLEOTIDE SEQUENCE [LARGE SCALE GENOMIC DNA]</scope>
    <source>
        <strain evidence="2 3">DSM 100039</strain>
    </source>
</reference>